<keyword evidence="1" id="KW-1133">Transmembrane helix</keyword>
<evidence type="ECO:0000259" key="2">
    <source>
        <dbReference type="Pfam" id="PF20155"/>
    </source>
</evidence>
<feature type="transmembrane region" description="Helical" evidence="1">
    <location>
        <begin position="430"/>
        <end position="454"/>
    </location>
</feature>
<sequence>MAIVRELVTLLRYQVDRAGLTEYAKKARTVGQQVSGVGRAAMQGWREGVNQALASYGLVPGKVWQGIREQRRLNAEQRKSARNVKEIGGGYTALAGYIRGALAYVGVTATAGLADEWAGVEARIGLATDSIEDQQRALKSLYASAQASGQDYLATGDLFTSVSRNRKELGLGLDQSLQLTDTIGKLLTIGGGSAGSQQAALTQLGQALGSGVLRGDELNSILEQAPRLAQAVADSFGVSVGQLRKLGQEGKLTSKELADGLLKLGKDIDAEFERMPKTFGRGATLIRNAWGRMIWQLNRASAASESFYAVSKLIAENMVAIVKVGAMALLAAGVMRLLPLLKKMRGGAKAVLWPFLRMYAILEAIRLIGDDVLTWLRGGRSVLGGIIGRSEEWKTQVDWVKGVLEGVKNLIGDASLSVGEFAKKWGTVGLVVAGIVMLIGWIPTAIAAVALIIIRYWGDIQKAGEDIWKAFTDGAAQSWVEVKASFQRLLNWFVEKKDSLVGFFDGLVPDVFKGDNPGPSAATVQRSGSASISAQDNRQTNITIQGVAGNPAAVGRAAEEGVRRGYGSAVPVVPPGYLSPNVEAMP</sequence>
<protein>
    <submittedName>
        <fullName evidence="3">Tape measure protein</fullName>
    </submittedName>
</protein>
<keyword evidence="1" id="KW-0472">Membrane</keyword>
<dbReference type="InterPro" id="IPR013491">
    <property type="entry name" value="Tape_meas_N"/>
</dbReference>
<accession>A0AB39G2J0</accession>
<name>A0AB39G2J0_9BURK</name>
<feature type="domain" description="Tape measure protein N-terminal" evidence="2">
    <location>
        <begin position="112"/>
        <end position="298"/>
    </location>
</feature>
<keyword evidence="1" id="KW-0812">Transmembrane</keyword>
<dbReference type="RefSeq" id="WP_368641769.1">
    <property type="nucleotide sequence ID" value="NZ_CP158268.1"/>
</dbReference>
<organism evidence="3">
    <name type="scientific">Castellaniella ginsengisoli</name>
    <dbReference type="NCBI Taxonomy" id="546114"/>
    <lineage>
        <taxon>Bacteria</taxon>
        <taxon>Pseudomonadati</taxon>
        <taxon>Pseudomonadota</taxon>
        <taxon>Betaproteobacteria</taxon>
        <taxon>Burkholderiales</taxon>
        <taxon>Alcaligenaceae</taxon>
        <taxon>Castellaniella</taxon>
    </lineage>
</organism>
<evidence type="ECO:0000256" key="1">
    <source>
        <dbReference type="SAM" id="Phobius"/>
    </source>
</evidence>
<dbReference type="EMBL" id="CP158268">
    <property type="protein sequence ID" value="XDJ85135.1"/>
    <property type="molecule type" value="Genomic_DNA"/>
</dbReference>
<dbReference type="Pfam" id="PF20155">
    <property type="entry name" value="TMP_3"/>
    <property type="match status" value="1"/>
</dbReference>
<dbReference type="AlphaFoldDB" id="A0AB39G2J0"/>
<feature type="transmembrane region" description="Helical" evidence="1">
    <location>
        <begin position="318"/>
        <end position="338"/>
    </location>
</feature>
<gene>
    <name evidence="3" type="ORF">ABRZ08_13190</name>
</gene>
<reference evidence="3" key="1">
    <citation type="submission" date="2024-05" db="EMBL/GenBank/DDBJ databases">
        <authorList>
            <person name="Luo Y.-C."/>
            <person name="Nicholds J."/>
            <person name="Mortimer T."/>
            <person name="Maboni G."/>
        </authorList>
    </citation>
    <scope>NUCLEOTIDE SEQUENCE</scope>
    <source>
        <strain evidence="3">140124</strain>
    </source>
</reference>
<proteinExistence type="predicted"/>
<evidence type="ECO:0000313" key="3">
    <source>
        <dbReference type="EMBL" id="XDJ85135.1"/>
    </source>
</evidence>
<dbReference type="NCBIfam" id="TIGR02675">
    <property type="entry name" value="tape_meas_nterm"/>
    <property type="match status" value="1"/>
</dbReference>